<gene>
    <name evidence="9" type="ORF">BACCOPRO_02176</name>
</gene>
<dbReference type="Pfam" id="PF02687">
    <property type="entry name" value="FtsX"/>
    <property type="match status" value="1"/>
</dbReference>
<keyword evidence="3 6" id="KW-0812">Transmembrane</keyword>
<protein>
    <submittedName>
        <fullName evidence="9">Efflux ABC transporter, permease protein</fullName>
    </submittedName>
</protein>
<comment type="caution">
    <text evidence="9">The sequence shown here is derived from an EMBL/GenBank/DDBJ whole genome shotgun (WGS) entry which is preliminary data.</text>
</comment>
<evidence type="ECO:0000256" key="4">
    <source>
        <dbReference type="ARBA" id="ARBA00022989"/>
    </source>
</evidence>
<organism evidence="9 10">
    <name type="scientific">Phocaeicola coprophilus DSM 18228 = JCM 13818</name>
    <dbReference type="NCBI Taxonomy" id="547042"/>
    <lineage>
        <taxon>Bacteria</taxon>
        <taxon>Pseudomonadati</taxon>
        <taxon>Bacteroidota</taxon>
        <taxon>Bacteroidia</taxon>
        <taxon>Bacteroidales</taxon>
        <taxon>Bacteroidaceae</taxon>
        <taxon>Phocaeicola</taxon>
    </lineage>
</organism>
<proteinExistence type="predicted"/>
<dbReference type="GO" id="GO:0022857">
    <property type="term" value="F:transmembrane transporter activity"/>
    <property type="evidence" value="ECO:0007669"/>
    <property type="project" value="TreeGrafter"/>
</dbReference>
<evidence type="ECO:0000313" key="9">
    <source>
        <dbReference type="EMBL" id="EEF76670.1"/>
    </source>
</evidence>
<evidence type="ECO:0000256" key="2">
    <source>
        <dbReference type="ARBA" id="ARBA00022475"/>
    </source>
</evidence>
<dbReference type="AlphaFoldDB" id="S0F9B3"/>
<dbReference type="EMBL" id="ACBW01000148">
    <property type="protein sequence ID" value="EEF76670.1"/>
    <property type="molecule type" value="Genomic_DNA"/>
</dbReference>
<dbReference type="PANTHER" id="PTHR30572:SF18">
    <property type="entry name" value="ABC-TYPE MACROLIDE FAMILY EXPORT SYSTEM PERMEASE COMPONENT 2"/>
    <property type="match status" value="1"/>
</dbReference>
<evidence type="ECO:0000256" key="5">
    <source>
        <dbReference type="ARBA" id="ARBA00023136"/>
    </source>
</evidence>
<evidence type="ECO:0000313" key="10">
    <source>
        <dbReference type="Proteomes" id="UP000014073"/>
    </source>
</evidence>
<dbReference type="InterPro" id="IPR025857">
    <property type="entry name" value="MacB_PCD"/>
</dbReference>
<dbReference type="GO" id="GO:0005886">
    <property type="term" value="C:plasma membrane"/>
    <property type="evidence" value="ECO:0007669"/>
    <property type="project" value="UniProtKB-SubCell"/>
</dbReference>
<evidence type="ECO:0000256" key="3">
    <source>
        <dbReference type="ARBA" id="ARBA00022692"/>
    </source>
</evidence>
<feature type="transmembrane region" description="Helical" evidence="6">
    <location>
        <begin position="399"/>
        <end position="424"/>
    </location>
</feature>
<sequence>MIRVYFRQAWIMLKQNRLFSSVYIVGTGLSIALVMVLFVIYYVKAGPVYPEYNRDRMLVIKTMKSQDKGSNGTSCNTGVSYFVAKTLLKDLPHLDQIAVFQGGGWSKMRVDLPGNQGSQEILPGYVDCGFWSMFSFRFLSGKPFVQADVDSRLPVAVISESLARKLFATTDATGKYLSVNAERIRVCGVVKDVSYATPTTVADLWMPMTRYPGFDDKDPDGRLLGAFWIYLTAPTRAEKKQLRAEVQDAFRRYNAQDHPYVSDLMEQPDDYWKSSLRTDCMGAPDVKQTVRQLAYILLALLFIPALNLGGLISSRMDRRLGELGVRRAYGATSRMLVNQVLWENLLLTFLGGVAGMLVSWAILLSARGWILSLGAANWMRGAYSDASLFLGPEVLFNPYVFATAFLVCLFLNVLSALIPALWALRHSIVNSLHAQR</sequence>
<dbReference type="Proteomes" id="UP000014073">
    <property type="component" value="Unassembled WGS sequence"/>
</dbReference>
<feature type="transmembrane region" description="Helical" evidence="6">
    <location>
        <begin position="293"/>
        <end position="312"/>
    </location>
</feature>
<keyword evidence="10" id="KW-1185">Reference proteome</keyword>
<feature type="domain" description="MacB-like periplasmic core" evidence="8">
    <location>
        <begin position="23"/>
        <end position="248"/>
    </location>
</feature>
<dbReference type="Pfam" id="PF12704">
    <property type="entry name" value="MacB_PCD"/>
    <property type="match status" value="1"/>
</dbReference>
<keyword evidence="2" id="KW-1003">Cell membrane</keyword>
<reference evidence="9 10" key="1">
    <citation type="submission" date="2008-12" db="EMBL/GenBank/DDBJ databases">
        <authorList>
            <person name="Fulton L."/>
            <person name="Clifton S."/>
            <person name="Fulton B."/>
            <person name="Xu J."/>
            <person name="Minx P."/>
            <person name="Pepin K.H."/>
            <person name="Johnson M."/>
            <person name="Bhonagiri V."/>
            <person name="Nash W.E."/>
            <person name="Mardis E.R."/>
            <person name="Wilson R.K."/>
        </authorList>
    </citation>
    <scope>NUCLEOTIDE SEQUENCE [LARGE SCALE GENOMIC DNA]</scope>
    <source>
        <strain evidence="9 10">DSM 18228</strain>
    </source>
</reference>
<evidence type="ECO:0000259" key="8">
    <source>
        <dbReference type="Pfam" id="PF12704"/>
    </source>
</evidence>
<accession>S0F9B3</accession>
<dbReference type="InterPro" id="IPR050250">
    <property type="entry name" value="Macrolide_Exporter_MacB"/>
</dbReference>
<feature type="transmembrane region" description="Helical" evidence="6">
    <location>
        <begin position="21"/>
        <end position="43"/>
    </location>
</feature>
<evidence type="ECO:0000259" key="7">
    <source>
        <dbReference type="Pfam" id="PF02687"/>
    </source>
</evidence>
<dbReference type="OrthoDB" id="1109882at2"/>
<dbReference type="RefSeq" id="WP_008143083.1">
    <property type="nucleotide sequence ID" value="NZ_EQ973643.1"/>
</dbReference>
<evidence type="ECO:0000256" key="1">
    <source>
        <dbReference type="ARBA" id="ARBA00004651"/>
    </source>
</evidence>
<feature type="domain" description="ABC3 transporter permease C-terminal" evidence="7">
    <location>
        <begin position="296"/>
        <end position="427"/>
    </location>
</feature>
<dbReference type="HOGENOM" id="CLU_051629_0_0_10"/>
<keyword evidence="4 6" id="KW-1133">Transmembrane helix</keyword>
<dbReference type="GeneID" id="78406420"/>
<dbReference type="InterPro" id="IPR003838">
    <property type="entry name" value="ABC3_permease_C"/>
</dbReference>
<name>S0F9B3_9BACT</name>
<dbReference type="STRING" id="547042.BACCOPRO_02176"/>
<dbReference type="PANTHER" id="PTHR30572">
    <property type="entry name" value="MEMBRANE COMPONENT OF TRANSPORTER-RELATED"/>
    <property type="match status" value="1"/>
</dbReference>
<dbReference type="eggNOG" id="COG0577">
    <property type="taxonomic scope" value="Bacteria"/>
</dbReference>
<feature type="transmembrane region" description="Helical" evidence="6">
    <location>
        <begin position="345"/>
        <end position="370"/>
    </location>
</feature>
<keyword evidence="5 6" id="KW-0472">Membrane</keyword>
<comment type="subcellular location">
    <subcellularLocation>
        <location evidence="1">Cell membrane</location>
        <topology evidence="1">Multi-pass membrane protein</topology>
    </subcellularLocation>
</comment>
<evidence type="ECO:0000256" key="6">
    <source>
        <dbReference type="SAM" id="Phobius"/>
    </source>
</evidence>